<evidence type="ECO:0000313" key="3">
    <source>
        <dbReference type="Proteomes" id="UP000693738"/>
    </source>
</evidence>
<dbReference type="Proteomes" id="UP000693738">
    <property type="component" value="Unassembled WGS sequence"/>
</dbReference>
<feature type="domain" description="NAD(P)-binding" evidence="1">
    <location>
        <begin position="4"/>
        <end position="93"/>
    </location>
</feature>
<dbReference type="Pfam" id="PF16363">
    <property type="entry name" value="GDP_Man_Dehyd"/>
    <property type="match status" value="1"/>
</dbReference>
<gene>
    <name evidence="2" type="ORF">FEQUK3_LOCUS9194</name>
</gene>
<sequence>MRNPDLTVYEADIQDLEAMRAIFAAHDFVAIAHLAARARVLPSLQYPNLYFDVNVTGTLNLLNCCKEFGVNQFVFGSSSSVYGLGAKAPFSESYKA</sequence>
<proteinExistence type="predicted"/>
<reference evidence="2" key="1">
    <citation type="submission" date="2021-05" db="EMBL/GenBank/DDBJ databases">
        <authorList>
            <person name="Khan N."/>
        </authorList>
    </citation>
    <scope>NUCLEOTIDE SEQUENCE</scope>
</reference>
<organism evidence="2 3">
    <name type="scientific">Fusarium equiseti</name>
    <name type="common">Fusarium scirpi</name>
    <dbReference type="NCBI Taxonomy" id="61235"/>
    <lineage>
        <taxon>Eukaryota</taxon>
        <taxon>Fungi</taxon>
        <taxon>Dikarya</taxon>
        <taxon>Ascomycota</taxon>
        <taxon>Pezizomycotina</taxon>
        <taxon>Sordariomycetes</taxon>
        <taxon>Hypocreomycetidae</taxon>
        <taxon>Hypocreales</taxon>
        <taxon>Nectriaceae</taxon>
        <taxon>Fusarium</taxon>
        <taxon>Fusarium incarnatum-equiseti species complex</taxon>
    </lineage>
</organism>
<evidence type="ECO:0000259" key="1">
    <source>
        <dbReference type="Pfam" id="PF16363"/>
    </source>
</evidence>
<protein>
    <recommendedName>
        <fullName evidence="1">NAD(P)-binding domain-containing protein</fullName>
    </recommendedName>
</protein>
<dbReference type="PANTHER" id="PTHR43725">
    <property type="entry name" value="UDP-GLUCOSE 4-EPIMERASE"/>
    <property type="match status" value="1"/>
</dbReference>
<name>A0A8J2NDB0_FUSEQ</name>
<dbReference type="InterPro" id="IPR016040">
    <property type="entry name" value="NAD(P)-bd_dom"/>
</dbReference>
<comment type="caution">
    <text evidence="2">The sequence shown here is derived from an EMBL/GenBank/DDBJ whole genome shotgun (WGS) entry which is preliminary data.</text>
</comment>
<dbReference type="EMBL" id="CAJSTJ010000157">
    <property type="protein sequence ID" value="CAG7563436.1"/>
    <property type="molecule type" value="Genomic_DNA"/>
</dbReference>
<dbReference type="AlphaFoldDB" id="A0A8J2NDB0"/>
<accession>A0A8J2NDB0</accession>
<evidence type="ECO:0000313" key="2">
    <source>
        <dbReference type="EMBL" id="CAG7563436.1"/>
    </source>
</evidence>